<feature type="transmembrane region" description="Helical" evidence="10">
    <location>
        <begin position="370"/>
        <end position="391"/>
    </location>
</feature>
<dbReference type="EMBL" id="CP030759">
    <property type="protein sequence ID" value="AXA37240.1"/>
    <property type="molecule type" value="Genomic_DNA"/>
</dbReference>
<dbReference type="NCBIfam" id="TIGR00797">
    <property type="entry name" value="matE"/>
    <property type="match status" value="1"/>
</dbReference>
<dbReference type="Pfam" id="PF01554">
    <property type="entry name" value="MatE"/>
    <property type="match status" value="2"/>
</dbReference>
<keyword evidence="7" id="KW-0406">Ion transport</keyword>
<dbReference type="PIRSF" id="PIRSF006603">
    <property type="entry name" value="DinF"/>
    <property type="match status" value="1"/>
</dbReference>
<feature type="transmembrane region" description="Helical" evidence="10">
    <location>
        <begin position="403"/>
        <end position="423"/>
    </location>
</feature>
<evidence type="ECO:0000256" key="6">
    <source>
        <dbReference type="ARBA" id="ARBA00022989"/>
    </source>
</evidence>
<gene>
    <name evidence="11" type="ORF">BRCON_2483</name>
</gene>
<keyword evidence="6 10" id="KW-1133">Transmembrane helix</keyword>
<evidence type="ECO:0000256" key="3">
    <source>
        <dbReference type="ARBA" id="ARBA00022449"/>
    </source>
</evidence>
<evidence type="ECO:0000256" key="10">
    <source>
        <dbReference type="SAM" id="Phobius"/>
    </source>
</evidence>
<feature type="transmembrane region" description="Helical" evidence="10">
    <location>
        <begin position="153"/>
        <end position="173"/>
    </location>
</feature>
<evidence type="ECO:0000256" key="1">
    <source>
        <dbReference type="ARBA" id="ARBA00004651"/>
    </source>
</evidence>
<dbReference type="InterPro" id="IPR002528">
    <property type="entry name" value="MATE_fam"/>
</dbReference>
<dbReference type="PANTHER" id="PTHR43298:SF2">
    <property type="entry name" value="FMN_FAD EXPORTER YEEO-RELATED"/>
    <property type="match status" value="1"/>
</dbReference>
<dbReference type="GO" id="GO:0042910">
    <property type="term" value="F:xenobiotic transmembrane transporter activity"/>
    <property type="evidence" value="ECO:0007669"/>
    <property type="project" value="InterPro"/>
</dbReference>
<feature type="transmembrane region" description="Helical" evidence="10">
    <location>
        <begin position="180"/>
        <end position="198"/>
    </location>
</feature>
<protein>
    <recommendedName>
        <fullName evidence="9">Multidrug-efflux transporter</fullName>
    </recommendedName>
</protein>
<evidence type="ECO:0000256" key="9">
    <source>
        <dbReference type="ARBA" id="ARBA00031636"/>
    </source>
</evidence>
<comment type="subcellular location">
    <subcellularLocation>
        <location evidence="1">Cell membrane</location>
        <topology evidence="1">Multi-pass membrane protein</topology>
    </subcellularLocation>
</comment>
<evidence type="ECO:0000313" key="11">
    <source>
        <dbReference type="EMBL" id="AXA37240.1"/>
    </source>
</evidence>
<evidence type="ECO:0000256" key="7">
    <source>
        <dbReference type="ARBA" id="ARBA00023065"/>
    </source>
</evidence>
<name>A0A2Z4Y7N7_SUMC1</name>
<evidence type="ECO:0000313" key="12">
    <source>
        <dbReference type="Proteomes" id="UP000262583"/>
    </source>
</evidence>
<dbReference type="PANTHER" id="PTHR43298">
    <property type="entry name" value="MULTIDRUG RESISTANCE PROTEIN NORM-RELATED"/>
    <property type="match status" value="1"/>
</dbReference>
<evidence type="ECO:0000256" key="8">
    <source>
        <dbReference type="ARBA" id="ARBA00023136"/>
    </source>
</evidence>
<sequence>MTKNVAAVNSIQAENGSRLLFDRESLNRHIVRLAAPAVGENLLHTTLLIVDTLMVGYYGSLPVAASAAAGTILWRAHMTFGCIERGTTALVARACGAGDLRAAARAFAQSALLATVLGLVLTGAGVVLAPYLLLGLQCSPEVVAEGTPYLRVIFLASVPRLVYFVGAATLRAAGDTRSPMWITFGMNISNMVFNYVLIFGKCGFPELKLLGSGISTALSILLACGAVLWLLRAGRFGVRPRLRDFAPDFAIVRKIVRLAAPSLLEEITISVGFLTFFSFVARLGTQPLAAHALATRLESLSFMAGFGFAVAASTLVGQSLGMCDVRLARLSFRRTIALTIAVMSCVAVALVMWGRPLLSYFCREAEVLELAYAILVLSAIEQPLLGIAMTLSGGLRGAGDTVSPMITSVVGNLFIRIFVVYWLTFPLGLGIFGVVLGTIVDWVVRCVLLAHFYWRGKWKQVEL</sequence>
<dbReference type="GO" id="GO:0005886">
    <property type="term" value="C:plasma membrane"/>
    <property type="evidence" value="ECO:0007669"/>
    <property type="project" value="UniProtKB-SubCell"/>
</dbReference>
<feature type="transmembrane region" description="Helical" evidence="10">
    <location>
        <begin position="210"/>
        <end position="231"/>
    </location>
</feature>
<dbReference type="KEGG" id="schv:BRCON_2483"/>
<keyword evidence="5 10" id="KW-0812">Transmembrane</keyword>
<keyword evidence="2" id="KW-0813">Transport</keyword>
<dbReference type="CDD" id="cd13137">
    <property type="entry name" value="MATE_NorM_like"/>
    <property type="match status" value="1"/>
</dbReference>
<accession>A0A2Z4Y7N7</accession>
<feature type="transmembrane region" description="Helical" evidence="10">
    <location>
        <begin position="429"/>
        <end position="454"/>
    </location>
</feature>
<reference evidence="11 12" key="1">
    <citation type="submission" date="2018-05" db="EMBL/GenBank/DDBJ databases">
        <title>A metagenomic window into the 2 km-deep terrestrial subsurface aquifer revealed taxonomically and functionally diverse microbial community comprising novel uncultured bacterial lineages.</title>
        <authorList>
            <person name="Kadnikov V.V."/>
            <person name="Mardanov A.V."/>
            <person name="Beletsky A.V."/>
            <person name="Banks D."/>
            <person name="Pimenov N.V."/>
            <person name="Frank Y.A."/>
            <person name="Karnachuk O.V."/>
            <person name="Ravin N.V."/>
        </authorList>
    </citation>
    <scope>NUCLEOTIDE SEQUENCE [LARGE SCALE GENOMIC DNA]</scope>
    <source>
        <strain evidence="11">BY</strain>
    </source>
</reference>
<dbReference type="GO" id="GO:0006811">
    <property type="term" value="P:monoatomic ion transport"/>
    <property type="evidence" value="ECO:0007669"/>
    <property type="project" value="UniProtKB-KW"/>
</dbReference>
<feature type="transmembrane region" description="Helical" evidence="10">
    <location>
        <begin position="263"/>
        <end position="281"/>
    </location>
</feature>
<feature type="transmembrane region" description="Helical" evidence="10">
    <location>
        <begin position="335"/>
        <end position="358"/>
    </location>
</feature>
<proteinExistence type="predicted"/>
<dbReference type="Proteomes" id="UP000262583">
    <property type="component" value="Chromosome"/>
</dbReference>
<keyword evidence="3" id="KW-0050">Antiport</keyword>
<dbReference type="InterPro" id="IPR050222">
    <property type="entry name" value="MATE_MdtK"/>
</dbReference>
<keyword evidence="4" id="KW-1003">Cell membrane</keyword>
<dbReference type="InterPro" id="IPR048279">
    <property type="entry name" value="MdtK-like"/>
</dbReference>
<organism evidence="11 12">
    <name type="scientific">Sumerlaea chitinivorans</name>
    <dbReference type="NCBI Taxonomy" id="2250252"/>
    <lineage>
        <taxon>Bacteria</taxon>
        <taxon>Candidatus Sumerlaeota</taxon>
        <taxon>Candidatus Sumerlaeia</taxon>
        <taxon>Candidatus Sumerlaeales</taxon>
        <taxon>Candidatus Sumerlaeaceae</taxon>
        <taxon>Candidatus Sumerlaea</taxon>
    </lineage>
</organism>
<evidence type="ECO:0000256" key="2">
    <source>
        <dbReference type="ARBA" id="ARBA00022448"/>
    </source>
</evidence>
<evidence type="ECO:0000256" key="4">
    <source>
        <dbReference type="ARBA" id="ARBA00022475"/>
    </source>
</evidence>
<evidence type="ECO:0000256" key="5">
    <source>
        <dbReference type="ARBA" id="ARBA00022692"/>
    </source>
</evidence>
<dbReference type="AlphaFoldDB" id="A0A2Z4Y7N7"/>
<feature type="transmembrane region" description="Helical" evidence="10">
    <location>
        <begin position="111"/>
        <end position="133"/>
    </location>
</feature>
<keyword evidence="8 10" id="KW-0472">Membrane</keyword>
<dbReference type="GO" id="GO:0015297">
    <property type="term" value="F:antiporter activity"/>
    <property type="evidence" value="ECO:0007669"/>
    <property type="project" value="UniProtKB-KW"/>
</dbReference>
<feature type="transmembrane region" description="Helical" evidence="10">
    <location>
        <begin position="301"/>
        <end position="323"/>
    </location>
</feature>